<proteinExistence type="predicted"/>
<dbReference type="SUPFAM" id="SSF52833">
    <property type="entry name" value="Thioredoxin-like"/>
    <property type="match status" value="1"/>
</dbReference>
<evidence type="ECO:0008006" key="3">
    <source>
        <dbReference type="Google" id="ProtNLM"/>
    </source>
</evidence>
<dbReference type="InterPro" id="IPR036249">
    <property type="entry name" value="Thioredoxin-like_sf"/>
</dbReference>
<dbReference type="Proteomes" id="UP000095009">
    <property type="component" value="Unassembled WGS sequence"/>
</dbReference>
<gene>
    <name evidence="1" type="ORF">NADFUDRAFT_50175</name>
</gene>
<evidence type="ECO:0000313" key="1">
    <source>
        <dbReference type="EMBL" id="ODQ66254.1"/>
    </source>
</evidence>
<dbReference type="EMBL" id="KV454408">
    <property type="protein sequence ID" value="ODQ66254.1"/>
    <property type="molecule type" value="Genomic_DNA"/>
</dbReference>
<protein>
    <recommendedName>
        <fullName evidence="3">Thioredoxin domain-containing protein</fullName>
    </recommendedName>
</protein>
<dbReference type="AlphaFoldDB" id="A0A1E3PM37"/>
<name>A0A1E3PM37_9ASCO</name>
<evidence type="ECO:0000313" key="2">
    <source>
        <dbReference type="Proteomes" id="UP000095009"/>
    </source>
</evidence>
<reference evidence="1 2" key="1">
    <citation type="journal article" date="2016" name="Proc. Natl. Acad. Sci. U.S.A.">
        <title>Comparative genomics of biotechnologically important yeasts.</title>
        <authorList>
            <person name="Riley R."/>
            <person name="Haridas S."/>
            <person name="Wolfe K.H."/>
            <person name="Lopes M.R."/>
            <person name="Hittinger C.T."/>
            <person name="Goeker M."/>
            <person name="Salamov A.A."/>
            <person name="Wisecaver J.H."/>
            <person name="Long T.M."/>
            <person name="Calvey C.H."/>
            <person name="Aerts A.L."/>
            <person name="Barry K.W."/>
            <person name="Choi C."/>
            <person name="Clum A."/>
            <person name="Coughlan A.Y."/>
            <person name="Deshpande S."/>
            <person name="Douglass A.P."/>
            <person name="Hanson S.J."/>
            <person name="Klenk H.-P."/>
            <person name="LaButti K.M."/>
            <person name="Lapidus A."/>
            <person name="Lindquist E.A."/>
            <person name="Lipzen A.M."/>
            <person name="Meier-Kolthoff J.P."/>
            <person name="Ohm R.A."/>
            <person name="Otillar R.P."/>
            <person name="Pangilinan J.L."/>
            <person name="Peng Y."/>
            <person name="Rokas A."/>
            <person name="Rosa C.A."/>
            <person name="Scheuner C."/>
            <person name="Sibirny A.A."/>
            <person name="Slot J.C."/>
            <person name="Stielow J.B."/>
            <person name="Sun H."/>
            <person name="Kurtzman C.P."/>
            <person name="Blackwell M."/>
            <person name="Grigoriev I.V."/>
            <person name="Jeffries T.W."/>
        </authorList>
    </citation>
    <scope>NUCLEOTIDE SEQUENCE [LARGE SCALE GENOMIC DNA]</scope>
    <source>
        <strain evidence="1 2">DSM 6958</strain>
    </source>
</reference>
<sequence>MFQTIPRAQLVTGTAFALMGGIIATSAIRQFWFRPQVTYPLENRVYFPVRYEHEFDPLLPLPLPLLVNFTVRNDPVSNKLTGALHRIVTKETEKCCRLVDVEADEPTMRDIMLKYQINNIPTIMAINGGLPKSYYVPTEFKNNHEAEVDWEKLKAWVEEVAIERPKTEK</sequence>
<accession>A0A1E3PM37</accession>
<organism evidence="1 2">
    <name type="scientific">Nadsonia fulvescens var. elongata DSM 6958</name>
    <dbReference type="NCBI Taxonomy" id="857566"/>
    <lineage>
        <taxon>Eukaryota</taxon>
        <taxon>Fungi</taxon>
        <taxon>Dikarya</taxon>
        <taxon>Ascomycota</taxon>
        <taxon>Saccharomycotina</taxon>
        <taxon>Dipodascomycetes</taxon>
        <taxon>Dipodascales</taxon>
        <taxon>Dipodascales incertae sedis</taxon>
        <taxon>Nadsonia</taxon>
    </lineage>
</organism>
<keyword evidence="2" id="KW-1185">Reference proteome</keyword>
<dbReference type="OrthoDB" id="19690at2759"/>